<dbReference type="InterPro" id="IPR055143">
    <property type="entry name" value="MBTP1_N"/>
</dbReference>
<evidence type="ECO:0000256" key="21">
    <source>
        <dbReference type="ARBA" id="ARBA00023180"/>
    </source>
</evidence>
<dbReference type="InterPro" id="IPR057060">
    <property type="entry name" value="MBTPS1_3rd"/>
</dbReference>
<keyword evidence="22" id="KW-0753">Steroid metabolism</keyword>
<keyword evidence="20" id="KW-1207">Sterol metabolism</keyword>
<dbReference type="Pfam" id="PF23090">
    <property type="entry name" value="MBTPS1_4th"/>
    <property type="match status" value="2"/>
</dbReference>
<accession>A0A9Q0BRT1</accession>
<evidence type="ECO:0000256" key="26">
    <source>
        <dbReference type="ARBA" id="ARBA00081324"/>
    </source>
</evidence>
<keyword evidence="21" id="KW-0325">Glycoprotein</keyword>
<feature type="active site" description="Charge relay system" evidence="27">
    <location>
        <position position="200"/>
    </location>
</feature>
<proteinExistence type="inferred from homology"/>
<evidence type="ECO:0000256" key="12">
    <source>
        <dbReference type="ARBA" id="ARBA00022824"/>
    </source>
</evidence>
<evidence type="ECO:0000256" key="3">
    <source>
        <dbReference type="ARBA" id="ARBA00004194"/>
    </source>
</evidence>
<dbReference type="PANTHER" id="PTHR43806:SF7">
    <property type="entry name" value="MEMBRANE-BOUND TRANSCRIPTION FACTOR SITE-1 PROTEASE"/>
    <property type="match status" value="1"/>
</dbReference>
<keyword evidence="17" id="KW-0443">Lipid metabolism</keyword>
<evidence type="ECO:0000259" key="31">
    <source>
        <dbReference type="Pfam" id="PF23001"/>
    </source>
</evidence>
<comment type="similarity">
    <text evidence="4 27">Belongs to the peptidase S8 family.</text>
</comment>
<keyword evidence="6" id="KW-0597">Phosphoprotein</keyword>
<evidence type="ECO:0000256" key="4">
    <source>
        <dbReference type="ARBA" id="ARBA00011073"/>
    </source>
</evidence>
<feature type="domain" description="MBTPS1 fourth" evidence="32">
    <location>
        <begin position="830"/>
        <end position="885"/>
    </location>
</feature>
<evidence type="ECO:0000256" key="29">
    <source>
        <dbReference type="SAM" id="SignalP"/>
    </source>
</evidence>
<dbReference type="Pfam" id="PF23094">
    <property type="entry name" value="MBTPS1_3rd"/>
    <property type="match status" value="1"/>
</dbReference>
<dbReference type="PROSITE" id="PS51892">
    <property type="entry name" value="SUBTILASE"/>
    <property type="match status" value="1"/>
</dbReference>
<evidence type="ECO:0000256" key="15">
    <source>
        <dbReference type="ARBA" id="ARBA00022989"/>
    </source>
</evidence>
<evidence type="ECO:0000256" key="24">
    <source>
        <dbReference type="ARBA" id="ARBA00066596"/>
    </source>
</evidence>
<feature type="chain" id="PRO_5040284390" description="Membrane-bound transcription factor site-1 protease" evidence="29">
    <location>
        <begin position="19"/>
        <end position="1027"/>
    </location>
</feature>
<evidence type="ECO:0000259" key="30">
    <source>
        <dbReference type="Pfam" id="PF00082"/>
    </source>
</evidence>
<feature type="domain" description="MBTPS1 fourth" evidence="32">
    <location>
        <begin position="565"/>
        <end position="791"/>
    </location>
</feature>
<feature type="non-terminal residue" evidence="34">
    <location>
        <position position="1027"/>
    </location>
</feature>
<keyword evidence="13 27" id="KW-0720">Serine protease</keyword>
<dbReference type="GO" id="GO:0006508">
    <property type="term" value="P:proteolysis"/>
    <property type="evidence" value="ECO:0007669"/>
    <property type="project" value="UniProtKB-KW"/>
</dbReference>
<evidence type="ECO:0000256" key="9">
    <source>
        <dbReference type="ARBA" id="ARBA00022729"/>
    </source>
</evidence>
<keyword evidence="11" id="KW-0068">Autocatalytic cleavage</keyword>
<dbReference type="InterPro" id="IPR000209">
    <property type="entry name" value="Peptidase_S8/S53_dom"/>
</dbReference>
<protein>
    <recommendedName>
        <fullName evidence="25">Membrane-bound transcription factor site-1 protease</fullName>
        <ecNumber evidence="24">3.4.21.112</ecNumber>
    </recommendedName>
    <alternativeName>
        <fullName evidence="26">Endopeptidase S1P</fullName>
    </alternativeName>
</protein>
<evidence type="ECO:0000256" key="27">
    <source>
        <dbReference type="PROSITE-ProRule" id="PRU01240"/>
    </source>
</evidence>
<evidence type="ECO:0000256" key="19">
    <source>
        <dbReference type="ARBA" id="ARBA00023145"/>
    </source>
</evidence>
<feature type="domain" description="Peptidase S8/S53" evidence="30">
    <location>
        <begin position="160"/>
        <end position="416"/>
    </location>
</feature>
<dbReference type="PRINTS" id="PR00723">
    <property type="entry name" value="SUBTILISIN"/>
</dbReference>
<dbReference type="Pfam" id="PF23001">
    <property type="entry name" value="MBTP1_N"/>
    <property type="match status" value="1"/>
</dbReference>
<evidence type="ECO:0000256" key="11">
    <source>
        <dbReference type="ARBA" id="ARBA00022813"/>
    </source>
</evidence>
<comment type="catalytic activity">
    <reaction evidence="23">
        <text>Processes precursors containing basic and hydrophobic/aliphatic residues at P4 and P2, respectively, with a relatively relaxed acceptance of amino acids at P1 and P3.</text>
        <dbReference type="EC" id="3.4.21.112"/>
    </reaction>
</comment>
<keyword evidence="7 27" id="KW-0645">Protease</keyword>
<dbReference type="Proteomes" id="UP001059596">
    <property type="component" value="Unassembled WGS sequence"/>
</dbReference>
<evidence type="ECO:0000256" key="10">
    <source>
        <dbReference type="ARBA" id="ARBA00022801"/>
    </source>
</evidence>
<comment type="cofactor">
    <cofactor evidence="1">
        <name>Ca(2+)</name>
        <dbReference type="ChEBI" id="CHEBI:29108"/>
    </cofactor>
</comment>
<keyword evidence="19" id="KW-0865">Zymogen</keyword>
<evidence type="ECO:0000256" key="8">
    <source>
        <dbReference type="ARBA" id="ARBA00022692"/>
    </source>
</evidence>
<dbReference type="InterPro" id="IPR057032">
    <property type="entry name" value="MBTPS1_4th"/>
</dbReference>
<keyword evidence="9 29" id="KW-0732">Signal</keyword>
<feature type="transmembrane region" description="Helical" evidence="28">
    <location>
        <begin position="1007"/>
        <end position="1025"/>
    </location>
</feature>
<dbReference type="InterPro" id="IPR015500">
    <property type="entry name" value="Peptidase_S8_subtilisin-rel"/>
</dbReference>
<evidence type="ECO:0000313" key="35">
    <source>
        <dbReference type="Proteomes" id="UP001059596"/>
    </source>
</evidence>
<dbReference type="SUPFAM" id="SSF52743">
    <property type="entry name" value="Subtilisin-like"/>
    <property type="match status" value="1"/>
</dbReference>
<evidence type="ECO:0000256" key="6">
    <source>
        <dbReference type="ARBA" id="ARBA00022553"/>
    </source>
</evidence>
<dbReference type="GO" id="GO:0005789">
    <property type="term" value="C:endoplasmic reticulum membrane"/>
    <property type="evidence" value="ECO:0007669"/>
    <property type="project" value="UniProtKB-SubCell"/>
</dbReference>
<dbReference type="PANTHER" id="PTHR43806">
    <property type="entry name" value="PEPTIDASE S8"/>
    <property type="match status" value="1"/>
</dbReference>
<dbReference type="CDD" id="cd07479">
    <property type="entry name" value="Peptidases_S8_SKI-1_like"/>
    <property type="match status" value="1"/>
</dbReference>
<dbReference type="Pfam" id="PF00082">
    <property type="entry name" value="Peptidase_S8"/>
    <property type="match status" value="1"/>
</dbReference>
<organism evidence="34 35">
    <name type="scientific">Drosophila gunungcola</name>
    <name type="common">fruit fly</name>
    <dbReference type="NCBI Taxonomy" id="103775"/>
    <lineage>
        <taxon>Eukaryota</taxon>
        <taxon>Metazoa</taxon>
        <taxon>Ecdysozoa</taxon>
        <taxon>Arthropoda</taxon>
        <taxon>Hexapoda</taxon>
        <taxon>Insecta</taxon>
        <taxon>Pterygota</taxon>
        <taxon>Neoptera</taxon>
        <taxon>Endopterygota</taxon>
        <taxon>Diptera</taxon>
        <taxon>Brachycera</taxon>
        <taxon>Muscomorpha</taxon>
        <taxon>Ephydroidea</taxon>
        <taxon>Drosophilidae</taxon>
        <taxon>Drosophila</taxon>
        <taxon>Sophophora</taxon>
    </lineage>
</organism>
<dbReference type="EC" id="3.4.21.112" evidence="24"/>
<evidence type="ECO:0000256" key="1">
    <source>
        <dbReference type="ARBA" id="ARBA00001913"/>
    </source>
</evidence>
<keyword evidence="8 28" id="KW-0812">Transmembrane</keyword>
<comment type="subcellular location">
    <subcellularLocation>
        <location evidence="2">Endoplasmic reticulum membrane</location>
        <topology evidence="2">Single-pass type I membrane protein</topology>
    </subcellularLocation>
    <subcellularLocation>
        <location evidence="3">Golgi apparatus membrane</location>
        <topology evidence="3">Single-pass membrane protein</topology>
    </subcellularLocation>
</comment>
<evidence type="ECO:0000256" key="20">
    <source>
        <dbReference type="ARBA" id="ARBA00023166"/>
    </source>
</evidence>
<evidence type="ECO:0000256" key="14">
    <source>
        <dbReference type="ARBA" id="ARBA00022837"/>
    </source>
</evidence>
<gene>
    <name evidence="34" type="ORF">M5D96_006080</name>
</gene>
<evidence type="ECO:0000256" key="2">
    <source>
        <dbReference type="ARBA" id="ARBA00004115"/>
    </source>
</evidence>
<evidence type="ECO:0000256" key="22">
    <source>
        <dbReference type="ARBA" id="ARBA00023221"/>
    </source>
</evidence>
<dbReference type="GO" id="GO:0000139">
    <property type="term" value="C:Golgi membrane"/>
    <property type="evidence" value="ECO:0007669"/>
    <property type="project" value="UniProtKB-SubCell"/>
</dbReference>
<keyword evidence="35" id="KW-1185">Reference proteome</keyword>
<evidence type="ECO:0000259" key="33">
    <source>
        <dbReference type="Pfam" id="PF23094"/>
    </source>
</evidence>
<dbReference type="PROSITE" id="PS00137">
    <property type="entry name" value="SUBTILASE_HIS"/>
    <property type="match status" value="1"/>
</dbReference>
<name>A0A9Q0BRT1_9MUSC</name>
<dbReference type="GO" id="GO:0008203">
    <property type="term" value="P:cholesterol metabolic process"/>
    <property type="evidence" value="ECO:0007669"/>
    <property type="project" value="UniProtKB-KW"/>
</dbReference>
<keyword evidence="16" id="KW-0333">Golgi apparatus</keyword>
<evidence type="ECO:0000256" key="7">
    <source>
        <dbReference type="ARBA" id="ARBA00022670"/>
    </source>
</evidence>
<keyword evidence="14" id="KW-0106">Calcium</keyword>
<dbReference type="Gene3D" id="3.40.50.200">
    <property type="entry name" value="Peptidase S8/S53 domain"/>
    <property type="match status" value="1"/>
</dbReference>
<dbReference type="GO" id="GO:0004252">
    <property type="term" value="F:serine-type endopeptidase activity"/>
    <property type="evidence" value="ECO:0007669"/>
    <property type="project" value="UniProtKB-UniRule"/>
</dbReference>
<feature type="signal peptide" evidence="29">
    <location>
        <begin position="1"/>
        <end position="18"/>
    </location>
</feature>
<dbReference type="EMBL" id="JAMKOV010000003">
    <property type="protein sequence ID" value="KAI8041811.1"/>
    <property type="molecule type" value="Genomic_DNA"/>
</dbReference>
<feature type="active site" description="Charge relay system" evidence="27">
    <location>
        <position position="365"/>
    </location>
</feature>
<keyword evidence="15 28" id="KW-1133">Transmembrane helix</keyword>
<sequence>MNVLTILFIISAICGLDSFKTAIVPNEFIVHFRFKYFAPVRESYIAAKLLGSNKTNWKIIPRANLAWQYPSDFDVLRVLAEDETTAKNIIERIKSHPSVKAVVPQRSVRRILNYNPYSNYTNTNRNPQGVLRNSNSNIDRHRQVCSVLHANVLWKLGITGKGVKVAIFDTGLTKNHPHFRNVKERTNWTNEKSLDDKVSHGTFVAGVIASSRECLGFAPDADLFIFKVFTNSQVSYTSWFLDAFNYAIYRKINILNLSIGGPDFMDSPFVEKVLELSANNVIMISAAGNDGPLYGTLNNPGDQSDVIGVGGIQFDDKIAKFSSRGMTTWELPLGYGRLGLDIVTYGSQVEGSDVRKGCRRLSGTSVSSPVVAGVAALLISGAFQKIDLINPASLKQVLIEGAEKLPHYNMFEQGAGKLNLLKSMQLLLSYKPKISLIPSFLDSTLNYMWPYSSQPLYYGSSVAIANVTILNGISVTSHIVGTPKWIPDLDHHGQLLQISTQFSPILWPWTGWMAVFIALKKSGENFEGVCKGSITLVVESFKESANETHLTEVEFPLTIKVTQKPPRNKRILWDQYHSLRYPPRYIPRDDLKVKLDPLDWRADHIHTNFKDMYTHLRNVGYYIDVLREPFTCFNASDYGALLIVDPEKEFADEEIKALKENVYNKGLNVVVFGDWYNTTVMKKIKFFDENTRQWWTPDTGGANIPALNDLLKPFGIAFGDFVGEGHFKLGDHSMYYASGAALIKFPMNPGDILVGTKLNDQGLSIINSKTPNKEAKMDVPIFGMFQTKANSIESDEEIMSNAESNLVEIIPTDYVAIKNRVLLLRKKEQSINFAKINNYQTNSEGRIAVYGDSNCLDSTHLEKACYWLLITFLDFAINSHKSSLLQNLNRISEFHKQKRAPLPLRISTNNSKPGSQNNICEKFDWLIATKRDIVEEKESSILEVVTIDSEGMQKYSIFRPNIITFIIILENEINVIQKLLDVEITKLSQNNDYFTGSQVTDSLRTPILFMISLSLIVIILFVLFIKR</sequence>
<evidence type="ECO:0000256" key="16">
    <source>
        <dbReference type="ARBA" id="ARBA00023034"/>
    </source>
</evidence>
<comment type="caution">
    <text evidence="34">The sequence shown here is derived from an EMBL/GenBank/DDBJ whole genome shotgun (WGS) entry which is preliminary data.</text>
</comment>
<evidence type="ECO:0000313" key="34">
    <source>
        <dbReference type="EMBL" id="KAI8041811.1"/>
    </source>
</evidence>
<dbReference type="InterPro" id="IPR023828">
    <property type="entry name" value="Peptidase_S8_Ser-AS"/>
</dbReference>
<feature type="active site" description="Charge relay system" evidence="27">
    <location>
        <position position="169"/>
    </location>
</feature>
<reference evidence="34" key="1">
    <citation type="journal article" date="2023" name="Genome Biol. Evol.">
        <title>Long-read-based Genome Assembly of Drosophila gunungcola Reveals Fewer Chemosensory Genes in Flower-breeding Species.</title>
        <authorList>
            <person name="Negi A."/>
            <person name="Liao B.Y."/>
            <person name="Yeh S.D."/>
        </authorList>
    </citation>
    <scope>NUCLEOTIDE SEQUENCE</scope>
    <source>
        <strain evidence="34">Sukarami</strain>
    </source>
</reference>
<dbReference type="AlphaFoldDB" id="A0A9Q0BRT1"/>
<feature type="domain" description="MBTPS1 third" evidence="33">
    <location>
        <begin position="437"/>
        <end position="563"/>
    </location>
</feature>
<dbReference type="InterPro" id="IPR036852">
    <property type="entry name" value="Peptidase_S8/S53_dom_sf"/>
</dbReference>
<keyword evidence="18 28" id="KW-0472">Membrane</keyword>
<dbReference type="InterPro" id="IPR022398">
    <property type="entry name" value="Peptidase_S8_His-AS"/>
</dbReference>
<dbReference type="FunFam" id="3.40.50.200:FF:000008">
    <property type="entry name" value="Membrane-bound transcription factor site-1 protease preproprotein"/>
    <property type="match status" value="1"/>
</dbReference>
<dbReference type="InterPro" id="IPR034185">
    <property type="entry name" value="Site-1_peptidase_cat_dom"/>
</dbReference>
<evidence type="ECO:0000259" key="32">
    <source>
        <dbReference type="Pfam" id="PF23090"/>
    </source>
</evidence>
<keyword evidence="12" id="KW-0256">Endoplasmic reticulum</keyword>
<keyword evidence="5" id="KW-0153">Cholesterol metabolism</keyword>
<evidence type="ECO:0000256" key="25">
    <source>
        <dbReference type="ARBA" id="ARBA00067283"/>
    </source>
</evidence>
<dbReference type="InterPro" id="IPR050131">
    <property type="entry name" value="Peptidase_S8_subtilisin-like"/>
</dbReference>
<feature type="domain" description="Membrane-bound transcription factor site-1 protease-like N-terminal" evidence="31">
    <location>
        <begin position="23"/>
        <end position="106"/>
    </location>
</feature>
<keyword evidence="10 27" id="KW-0378">Hydrolase</keyword>
<evidence type="ECO:0000256" key="18">
    <source>
        <dbReference type="ARBA" id="ARBA00023136"/>
    </source>
</evidence>
<dbReference type="PROSITE" id="PS00138">
    <property type="entry name" value="SUBTILASE_SER"/>
    <property type="match status" value="1"/>
</dbReference>
<evidence type="ECO:0000256" key="5">
    <source>
        <dbReference type="ARBA" id="ARBA00022548"/>
    </source>
</evidence>
<evidence type="ECO:0000256" key="28">
    <source>
        <dbReference type="SAM" id="Phobius"/>
    </source>
</evidence>
<evidence type="ECO:0000256" key="13">
    <source>
        <dbReference type="ARBA" id="ARBA00022825"/>
    </source>
</evidence>
<evidence type="ECO:0000256" key="23">
    <source>
        <dbReference type="ARBA" id="ARBA00050826"/>
    </source>
</evidence>
<evidence type="ECO:0000256" key="17">
    <source>
        <dbReference type="ARBA" id="ARBA00023098"/>
    </source>
</evidence>